<dbReference type="AlphaFoldDB" id="A0A0F9E728"/>
<name>A0A0F9E728_9ZZZZ</name>
<sequence>MSDKIDCAECGNELIIPEDSDGPVSVVLMKEQVMVVLPCFKCRWLNDIFYDFRESMCEQKMED</sequence>
<dbReference type="EMBL" id="LAZR01026100">
    <property type="protein sequence ID" value="KKL69793.1"/>
    <property type="molecule type" value="Genomic_DNA"/>
</dbReference>
<proteinExistence type="predicted"/>
<comment type="caution">
    <text evidence="1">The sequence shown here is derived from an EMBL/GenBank/DDBJ whole genome shotgun (WGS) entry which is preliminary data.</text>
</comment>
<protein>
    <submittedName>
        <fullName evidence="1">Uncharacterized protein</fullName>
    </submittedName>
</protein>
<gene>
    <name evidence="1" type="ORF">LCGC14_2111340</name>
</gene>
<reference evidence="1" key="1">
    <citation type="journal article" date="2015" name="Nature">
        <title>Complex archaea that bridge the gap between prokaryotes and eukaryotes.</title>
        <authorList>
            <person name="Spang A."/>
            <person name="Saw J.H."/>
            <person name="Jorgensen S.L."/>
            <person name="Zaremba-Niedzwiedzka K."/>
            <person name="Martijn J."/>
            <person name="Lind A.E."/>
            <person name="van Eijk R."/>
            <person name="Schleper C."/>
            <person name="Guy L."/>
            <person name="Ettema T.J."/>
        </authorList>
    </citation>
    <scope>NUCLEOTIDE SEQUENCE</scope>
</reference>
<organism evidence="1">
    <name type="scientific">marine sediment metagenome</name>
    <dbReference type="NCBI Taxonomy" id="412755"/>
    <lineage>
        <taxon>unclassified sequences</taxon>
        <taxon>metagenomes</taxon>
        <taxon>ecological metagenomes</taxon>
    </lineage>
</organism>
<accession>A0A0F9E728</accession>
<evidence type="ECO:0000313" key="1">
    <source>
        <dbReference type="EMBL" id="KKL69793.1"/>
    </source>
</evidence>